<dbReference type="HOGENOM" id="CLU_2987115_0_0_9"/>
<gene>
    <name evidence="1" type="ORF">BACPEC_02676</name>
</gene>
<dbReference type="eggNOG" id="ENOG502ZV13">
    <property type="taxonomic scope" value="Bacteria"/>
</dbReference>
<reference evidence="1 2" key="1">
    <citation type="submission" date="2008-11" db="EMBL/GenBank/DDBJ databases">
        <title>Draft genome sequence of Bacteroides pectinophilus (ATCC 43243).</title>
        <authorList>
            <person name="Sudarsanam P."/>
            <person name="Ley R."/>
            <person name="Guruge J."/>
            <person name="Turnbaugh P.J."/>
            <person name="Mahowald M."/>
            <person name="Liep D."/>
            <person name="Gordon J."/>
        </authorList>
    </citation>
    <scope>NUCLEOTIDE SEQUENCE [LARGE SCALE GENOMIC DNA]</scope>
    <source>
        <strain evidence="1 2">ATCC 43243</strain>
    </source>
</reference>
<comment type="caution">
    <text evidence="1">The sequence shown here is derived from an EMBL/GenBank/DDBJ whole genome shotgun (WGS) entry which is preliminary data.</text>
</comment>
<dbReference type="AlphaFoldDB" id="B7AVC8"/>
<proteinExistence type="predicted"/>
<name>B7AVC8_9FIRM</name>
<dbReference type="STRING" id="483218.BACPEC_02676"/>
<protein>
    <submittedName>
        <fullName evidence="1">Uncharacterized protein</fullName>
    </submittedName>
</protein>
<reference evidence="1 2" key="2">
    <citation type="submission" date="2008-11" db="EMBL/GenBank/DDBJ databases">
        <authorList>
            <person name="Fulton L."/>
            <person name="Clifton S."/>
            <person name="Fulton B."/>
            <person name="Xu J."/>
            <person name="Minx P."/>
            <person name="Pepin K.H."/>
            <person name="Johnson M."/>
            <person name="Bhonagiri V."/>
            <person name="Nash W.E."/>
            <person name="Mardis E.R."/>
            <person name="Wilson R.K."/>
        </authorList>
    </citation>
    <scope>NUCLEOTIDE SEQUENCE [LARGE SCALE GENOMIC DNA]</scope>
    <source>
        <strain evidence="1 2">ATCC 43243</strain>
    </source>
</reference>
<sequence>MIIENLKNLKFTLKSDYALNIIAIDKPPKYELKDTSYSTEKSSLFFQRFTAVDVKAI</sequence>
<evidence type="ECO:0000313" key="1">
    <source>
        <dbReference type="EMBL" id="EEC56169.1"/>
    </source>
</evidence>
<dbReference type="Proteomes" id="UP000003136">
    <property type="component" value="Unassembled WGS sequence"/>
</dbReference>
<organism evidence="1 2">
    <name type="scientific">[Bacteroides] pectinophilus ATCC 43243</name>
    <dbReference type="NCBI Taxonomy" id="483218"/>
    <lineage>
        <taxon>Bacteria</taxon>
        <taxon>Bacillati</taxon>
        <taxon>Bacillota</taxon>
        <taxon>Clostridia</taxon>
        <taxon>Eubacteriales</taxon>
    </lineage>
</organism>
<accession>B7AVC8</accession>
<dbReference type="EMBL" id="ABVQ01000037">
    <property type="protein sequence ID" value="EEC56169.1"/>
    <property type="molecule type" value="Genomic_DNA"/>
</dbReference>
<evidence type="ECO:0000313" key="2">
    <source>
        <dbReference type="Proteomes" id="UP000003136"/>
    </source>
</evidence>
<keyword evidence="2" id="KW-1185">Reference proteome</keyword>